<dbReference type="AlphaFoldDB" id="A0A6N3HRT8"/>
<evidence type="ECO:0000256" key="1">
    <source>
        <dbReference type="SAM" id="MobiDB-lite"/>
    </source>
</evidence>
<reference evidence="2" key="1">
    <citation type="submission" date="2019-11" db="EMBL/GenBank/DDBJ databases">
        <authorList>
            <person name="Feng L."/>
        </authorList>
    </citation>
    <scope>NUCLEOTIDE SEQUENCE</scope>
    <source>
        <strain evidence="2">PagglomeransLFYP105</strain>
    </source>
</reference>
<feature type="region of interest" description="Disordered" evidence="1">
    <location>
        <begin position="163"/>
        <end position="199"/>
    </location>
</feature>
<dbReference type="EMBL" id="CACRUS010000033">
    <property type="protein sequence ID" value="VYU78770.1"/>
    <property type="molecule type" value="Genomic_DNA"/>
</dbReference>
<sequence>MSKKPLPWDFHPQLTEERLTIIAKELLQVLNDTYAQLSTTLDNNYTRSTCTFGRQWQLLIDLCLSGQYDWLHLTNAGLDITFTIDTIPVRFFTDDPANPKKDGFYRRNPADQLFAPEVNIPVLHRFVVEKPEFEGEGAKVHFIGYNALDEEVSKWTYNDEPTTALLHSTDDTPPESVRIELDDIRPSRPEKEEKESDKD</sequence>
<accession>A0A6N3HRT8</accession>
<organism evidence="2">
    <name type="scientific">Enterobacter agglomerans</name>
    <name type="common">Erwinia herbicola</name>
    <name type="synonym">Pantoea agglomerans</name>
    <dbReference type="NCBI Taxonomy" id="549"/>
    <lineage>
        <taxon>Bacteria</taxon>
        <taxon>Pseudomonadati</taxon>
        <taxon>Pseudomonadota</taxon>
        <taxon>Gammaproteobacteria</taxon>
        <taxon>Enterobacterales</taxon>
        <taxon>Erwiniaceae</taxon>
        <taxon>Pantoea</taxon>
        <taxon>Pantoea agglomerans group</taxon>
    </lineage>
</organism>
<name>A0A6N3HRT8_ENTAG</name>
<proteinExistence type="predicted"/>
<feature type="compositionally biased region" description="Basic and acidic residues" evidence="1">
    <location>
        <begin position="177"/>
        <end position="199"/>
    </location>
</feature>
<protein>
    <submittedName>
        <fullName evidence="2">Uncharacterized protein</fullName>
    </submittedName>
</protein>
<gene>
    <name evidence="2" type="ORF">PALFYP105_01374</name>
</gene>
<evidence type="ECO:0000313" key="2">
    <source>
        <dbReference type="EMBL" id="VYU78770.1"/>
    </source>
</evidence>